<evidence type="ECO:0000256" key="1">
    <source>
        <dbReference type="SAM" id="MobiDB-lite"/>
    </source>
</evidence>
<protein>
    <submittedName>
        <fullName evidence="2">Uncharacterized protein</fullName>
    </submittedName>
</protein>
<organism evidence="2 3">
    <name type="scientific">Mycena alexandri</name>
    <dbReference type="NCBI Taxonomy" id="1745969"/>
    <lineage>
        <taxon>Eukaryota</taxon>
        <taxon>Fungi</taxon>
        <taxon>Dikarya</taxon>
        <taxon>Basidiomycota</taxon>
        <taxon>Agaricomycotina</taxon>
        <taxon>Agaricomycetes</taxon>
        <taxon>Agaricomycetidae</taxon>
        <taxon>Agaricales</taxon>
        <taxon>Marasmiineae</taxon>
        <taxon>Mycenaceae</taxon>
        <taxon>Mycena</taxon>
    </lineage>
</organism>
<evidence type="ECO:0000313" key="3">
    <source>
        <dbReference type="Proteomes" id="UP001218188"/>
    </source>
</evidence>
<feature type="region of interest" description="Disordered" evidence="1">
    <location>
        <begin position="301"/>
        <end position="323"/>
    </location>
</feature>
<sequence>MSTTGSGDGSGSDGAASSSEVDLDIQYHNYGGSGLGGDSDDGESGSAEGSQSEYEGSISEYSESEQPDRFFDPMPEHLVLPLELQSRILSLESSQFQRLWGTYRFVCKAWKDYIEHLAKTRWVRTGAFLYAGYMTRDAEENKVFLSGSFTFNRMEDDIVFFTDDCADKYRKAFIKACKATSPPDVELCGFVHDVEIPGMSVDWTTLTITCPWRSLVGRLFAEELRVEAHRRRTNKEMMTKVKRMPGDGMAKIEAAVRLFGKHVHGAYESVRRARLGYSDKRGDERLKQARVAASWRLLEEEEDEDIEEEDDLEENFEASDVEA</sequence>
<reference evidence="2" key="1">
    <citation type="submission" date="2023-03" db="EMBL/GenBank/DDBJ databases">
        <title>Massive genome expansion in bonnet fungi (Mycena s.s.) driven by repeated elements and novel gene families across ecological guilds.</title>
        <authorList>
            <consortium name="Lawrence Berkeley National Laboratory"/>
            <person name="Harder C.B."/>
            <person name="Miyauchi S."/>
            <person name="Viragh M."/>
            <person name="Kuo A."/>
            <person name="Thoen E."/>
            <person name="Andreopoulos B."/>
            <person name="Lu D."/>
            <person name="Skrede I."/>
            <person name="Drula E."/>
            <person name="Henrissat B."/>
            <person name="Morin E."/>
            <person name="Kohler A."/>
            <person name="Barry K."/>
            <person name="LaButti K."/>
            <person name="Morin E."/>
            <person name="Salamov A."/>
            <person name="Lipzen A."/>
            <person name="Mereny Z."/>
            <person name="Hegedus B."/>
            <person name="Baldrian P."/>
            <person name="Stursova M."/>
            <person name="Weitz H."/>
            <person name="Taylor A."/>
            <person name="Grigoriev I.V."/>
            <person name="Nagy L.G."/>
            <person name="Martin F."/>
            <person name="Kauserud H."/>
        </authorList>
    </citation>
    <scope>NUCLEOTIDE SEQUENCE</scope>
    <source>
        <strain evidence="2">CBHHK200</strain>
    </source>
</reference>
<name>A0AAD6X4S7_9AGAR</name>
<proteinExistence type="predicted"/>
<accession>A0AAD6X4S7</accession>
<feature type="compositionally biased region" description="Gly residues" evidence="1">
    <location>
        <begin position="1"/>
        <end position="12"/>
    </location>
</feature>
<dbReference type="AlphaFoldDB" id="A0AAD6X4S7"/>
<gene>
    <name evidence="2" type="ORF">C8F04DRAFT_1258736</name>
</gene>
<feature type="region of interest" description="Disordered" evidence="1">
    <location>
        <begin position="1"/>
        <end position="67"/>
    </location>
</feature>
<evidence type="ECO:0000313" key="2">
    <source>
        <dbReference type="EMBL" id="KAJ7035525.1"/>
    </source>
</evidence>
<dbReference type="EMBL" id="JARJCM010000049">
    <property type="protein sequence ID" value="KAJ7035525.1"/>
    <property type="molecule type" value="Genomic_DNA"/>
</dbReference>
<keyword evidence="3" id="KW-1185">Reference proteome</keyword>
<feature type="compositionally biased region" description="Low complexity" evidence="1">
    <location>
        <begin position="44"/>
        <end position="61"/>
    </location>
</feature>
<comment type="caution">
    <text evidence="2">The sequence shown here is derived from an EMBL/GenBank/DDBJ whole genome shotgun (WGS) entry which is preliminary data.</text>
</comment>
<dbReference type="Proteomes" id="UP001218188">
    <property type="component" value="Unassembled WGS sequence"/>
</dbReference>